<keyword evidence="3" id="KW-1185">Reference proteome</keyword>
<keyword evidence="1" id="KW-0175">Coiled coil</keyword>
<dbReference type="Proteomes" id="UP000232063">
    <property type="component" value="Chromosome"/>
</dbReference>
<dbReference type="InterPro" id="IPR029035">
    <property type="entry name" value="DHS-like_NAD/FAD-binding_dom"/>
</dbReference>
<gene>
    <name evidence="2" type="ORF">ELUMI_v1c04210</name>
</gene>
<organism evidence="2 3">
    <name type="scientific">Williamsoniiplasma luminosum</name>
    <dbReference type="NCBI Taxonomy" id="214888"/>
    <lineage>
        <taxon>Bacteria</taxon>
        <taxon>Bacillati</taxon>
        <taxon>Mycoplasmatota</taxon>
        <taxon>Mollicutes</taxon>
        <taxon>Entomoplasmatales</taxon>
        <taxon>Williamsoniiplasma</taxon>
    </lineage>
</organism>
<accession>A0A2K8NTG9</accession>
<feature type="coiled-coil region" evidence="1">
    <location>
        <begin position="106"/>
        <end position="133"/>
    </location>
</feature>
<name>A0A2K8NTG9_9MOLU</name>
<sequence>MAIKEKLKNDQNNLISKLLKLLSSRSIHFILGAGFNNNFLPLAKDLLNTIAKIKDTLNLKDDKKIDNIEEWINEQIQVHPNKRTDIETAFLEGLKEDLTLDNNETYKDILKQIKQIDNEKDKEEKTKQLEEINLFLKQFKKIVLKSSNGNGNNSYIKKVFFWTLNYDNLLQKLLVNNKMPHFVIDHENWNSNIIDFSFRNDQTKIILPSYFIYKIHGNKNKPIIPANTKFANILEDQQVFEAYIKMKTLLMDTHGKNLVFIIGYSGNDLHIEQIIGETISNNNQVIYVNYDEKEQGDFNSVEENNVLTIKTSQPLNFLTELFGLILEKLGDENGK</sequence>
<reference evidence="2 3" key="1">
    <citation type="submission" date="2017-11" db="EMBL/GenBank/DDBJ databases">
        <title>Genome sequence of Entomoplasma luminosum PIMN-1 (ATCC 49195).</title>
        <authorList>
            <person name="Lo W.-S."/>
            <person name="Gasparich G.E."/>
            <person name="Kuo C.-H."/>
        </authorList>
    </citation>
    <scope>NUCLEOTIDE SEQUENCE [LARGE SCALE GENOMIC DNA]</scope>
    <source>
        <strain evidence="2 3">PIMN-1</strain>
    </source>
</reference>
<evidence type="ECO:0000256" key="1">
    <source>
        <dbReference type="SAM" id="Coils"/>
    </source>
</evidence>
<evidence type="ECO:0000313" key="2">
    <source>
        <dbReference type="EMBL" id="ATZ17145.1"/>
    </source>
</evidence>
<proteinExistence type="predicted"/>
<dbReference type="RefSeq" id="WP_025734379.1">
    <property type="nucleotide sequence ID" value="NZ_CP024963.1"/>
</dbReference>
<dbReference type="EMBL" id="CP024963">
    <property type="protein sequence ID" value="ATZ17145.1"/>
    <property type="molecule type" value="Genomic_DNA"/>
</dbReference>
<dbReference type="AlphaFoldDB" id="A0A2K8NTG9"/>
<dbReference type="Pfam" id="PF13289">
    <property type="entry name" value="SIR2_2"/>
    <property type="match status" value="1"/>
</dbReference>
<protein>
    <submittedName>
        <fullName evidence="2">Uncharacterized protein</fullName>
    </submittedName>
</protein>
<dbReference type="KEGG" id="elj:ELUMI_v1c04210"/>
<dbReference type="SUPFAM" id="SSF52467">
    <property type="entry name" value="DHS-like NAD/FAD-binding domain"/>
    <property type="match status" value="1"/>
</dbReference>
<evidence type="ECO:0000313" key="3">
    <source>
        <dbReference type="Proteomes" id="UP000232063"/>
    </source>
</evidence>